<keyword evidence="1" id="KW-0732">Signal</keyword>
<proteinExistence type="predicted"/>
<organism evidence="2 3">
    <name type="scientific">Mesonia phycicola</name>
    <dbReference type="NCBI Taxonomy" id="579105"/>
    <lineage>
        <taxon>Bacteria</taxon>
        <taxon>Pseudomonadati</taxon>
        <taxon>Bacteroidota</taxon>
        <taxon>Flavobacteriia</taxon>
        <taxon>Flavobacteriales</taxon>
        <taxon>Flavobacteriaceae</taxon>
        <taxon>Mesonia</taxon>
    </lineage>
</organism>
<keyword evidence="3" id="KW-1185">Reference proteome</keyword>
<feature type="signal peptide" evidence="1">
    <location>
        <begin position="1"/>
        <end position="21"/>
    </location>
</feature>
<dbReference type="Proteomes" id="UP000184225">
    <property type="component" value="Unassembled WGS sequence"/>
</dbReference>
<evidence type="ECO:0000256" key="1">
    <source>
        <dbReference type="SAM" id="SignalP"/>
    </source>
</evidence>
<dbReference type="RefSeq" id="WP_073148119.1">
    <property type="nucleotide sequence ID" value="NZ_FQYY01000002.1"/>
</dbReference>
<gene>
    <name evidence="2" type="ORF">SAMN04488096_10251</name>
</gene>
<sequence>MKKLNLLFLAFSILLTASCSSDDSNSDENEETTSNYFPLTVSNSWTYNNEFVYEDGNTTNTQETLSISSLIEEQGVSYYSLNSDASIEDQGFVTGLLANGQLTVADNQLIYNGELELDATNLGIVDTENIVIPLINIIIFDADANVGDELSENEDSFTQSVDIQGVDIPFTFDYTITSTQNSFYESYTAGEQIFEDVISSNIAVNIEINASFFGVDIPVLEPQDAVQITNYYANNVGMIYSETAINYNFEEINIPTVSSIPDYQFDITQEIDSYTITE</sequence>
<feature type="chain" id="PRO_5012002605" evidence="1">
    <location>
        <begin position="22"/>
        <end position="278"/>
    </location>
</feature>
<accession>A0A1M6BH70</accession>
<dbReference type="PROSITE" id="PS51257">
    <property type="entry name" value="PROKAR_LIPOPROTEIN"/>
    <property type="match status" value="1"/>
</dbReference>
<reference evidence="2 3" key="1">
    <citation type="submission" date="2016-11" db="EMBL/GenBank/DDBJ databases">
        <authorList>
            <person name="Jaros S."/>
            <person name="Januszkiewicz K."/>
            <person name="Wedrychowicz H."/>
        </authorList>
    </citation>
    <scope>NUCLEOTIDE SEQUENCE [LARGE SCALE GENOMIC DNA]</scope>
    <source>
        <strain evidence="2 3">DSM 21425</strain>
    </source>
</reference>
<dbReference type="OrthoDB" id="1435518at2"/>
<dbReference type="EMBL" id="FQYY01000002">
    <property type="protein sequence ID" value="SHI48120.1"/>
    <property type="molecule type" value="Genomic_DNA"/>
</dbReference>
<protein>
    <submittedName>
        <fullName evidence="2">Uncharacterized protein</fullName>
    </submittedName>
</protein>
<dbReference type="AlphaFoldDB" id="A0A1M6BH70"/>
<evidence type="ECO:0000313" key="3">
    <source>
        <dbReference type="Proteomes" id="UP000184225"/>
    </source>
</evidence>
<name>A0A1M6BH70_9FLAO</name>
<evidence type="ECO:0000313" key="2">
    <source>
        <dbReference type="EMBL" id="SHI48120.1"/>
    </source>
</evidence>